<dbReference type="PANTHER" id="PTHR11014">
    <property type="entry name" value="PEPTIDASE M20 FAMILY MEMBER"/>
    <property type="match status" value="1"/>
</dbReference>
<evidence type="ECO:0000313" key="2">
    <source>
        <dbReference type="EMBL" id="MBP2406731.1"/>
    </source>
</evidence>
<name>A0ABS4YDC6_9ACTN</name>
<dbReference type="SUPFAM" id="SSF55031">
    <property type="entry name" value="Bacterial exopeptidase dimerisation domain"/>
    <property type="match status" value="1"/>
</dbReference>
<feature type="domain" description="Peptidase M20 dimerisation" evidence="1">
    <location>
        <begin position="204"/>
        <end position="301"/>
    </location>
</feature>
<dbReference type="Pfam" id="PF07687">
    <property type="entry name" value="M20_dimer"/>
    <property type="match status" value="1"/>
</dbReference>
<organism evidence="2 3">
    <name type="scientific">Streptomyces syringium</name>
    <dbReference type="NCBI Taxonomy" id="76729"/>
    <lineage>
        <taxon>Bacteria</taxon>
        <taxon>Bacillati</taxon>
        <taxon>Actinomycetota</taxon>
        <taxon>Actinomycetes</taxon>
        <taxon>Kitasatosporales</taxon>
        <taxon>Streptomycetaceae</taxon>
        <taxon>Streptomyces</taxon>
    </lineage>
</organism>
<dbReference type="InterPro" id="IPR036264">
    <property type="entry name" value="Bact_exopeptidase_dim_dom"/>
</dbReference>
<evidence type="ECO:0000259" key="1">
    <source>
        <dbReference type="Pfam" id="PF07687"/>
    </source>
</evidence>
<proteinExistence type="predicted"/>
<keyword evidence="2" id="KW-0378">Hydrolase</keyword>
<reference evidence="2 3" key="1">
    <citation type="submission" date="2021-03" db="EMBL/GenBank/DDBJ databases">
        <title>Sequencing the genomes of 1000 actinobacteria strains.</title>
        <authorList>
            <person name="Klenk H.-P."/>
        </authorList>
    </citation>
    <scope>NUCLEOTIDE SEQUENCE [LARGE SCALE GENOMIC DNA]</scope>
    <source>
        <strain evidence="2 3">DSM 41480</strain>
    </source>
</reference>
<protein>
    <submittedName>
        <fullName evidence="2">Hippurate hydrolase</fullName>
        <ecNumber evidence="2">3.5.1.32</ecNumber>
    </submittedName>
</protein>
<gene>
    <name evidence="2" type="ORF">JO379_006200</name>
</gene>
<dbReference type="PANTHER" id="PTHR11014:SF63">
    <property type="entry name" value="METALLOPEPTIDASE, PUTATIVE (AFU_ORTHOLOGUE AFUA_6G09600)-RELATED"/>
    <property type="match status" value="1"/>
</dbReference>
<dbReference type="GO" id="GO:0047980">
    <property type="term" value="F:hippurate hydrolase activity"/>
    <property type="evidence" value="ECO:0007669"/>
    <property type="project" value="UniProtKB-EC"/>
</dbReference>
<dbReference type="Gene3D" id="3.30.70.360">
    <property type="match status" value="1"/>
</dbReference>
<dbReference type="InterPro" id="IPR002933">
    <property type="entry name" value="Peptidase_M20"/>
</dbReference>
<accession>A0ABS4YDC6</accession>
<dbReference type="InterPro" id="IPR011650">
    <property type="entry name" value="Peptidase_M20_dimer"/>
</dbReference>
<dbReference type="Gene3D" id="3.40.630.10">
    <property type="entry name" value="Zn peptidases"/>
    <property type="match status" value="1"/>
</dbReference>
<dbReference type="Pfam" id="PF01546">
    <property type="entry name" value="Peptidase_M20"/>
    <property type="match status" value="1"/>
</dbReference>
<dbReference type="EMBL" id="JAGIOH010000001">
    <property type="protein sequence ID" value="MBP2406731.1"/>
    <property type="molecule type" value="Genomic_DNA"/>
</dbReference>
<evidence type="ECO:0000313" key="3">
    <source>
        <dbReference type="Proteomes" id="UP001519291"/>
    </source>
</evidence>
<sequence length="437" mass="44779">MSPSSTSSPADRVHRVLLGLDGIMLAATTLCLAVHAEPELSGEEEHTAARLAAWLTADGFRVTPGVGGHGVVGVLRNGEGPRVLVRAELDALPVAERTGLPYASTVRAPGPDGRGVPVMHACGHDLHLAAAAGAARLLARAAHLWRGTLVVVGQPAEETLQGARAMLEDGLYDRFGRPDAVLAQHTAPFPAGMVAHGTGALMAGSLSFDVVVHGRGGHAATPHLTVNPVATAAAAVGALHGLVATVTDPADRAVLTVCRLHAGDSLNVVPDRATLGLSVRAHSQAALDALAEAVRRTVHAECAASGRVDPPEITLVSRSVPNVPDPSATAAVRAAHQALFGAERVALWPPSMATEDFPLFGDAGRGIHGFAGIPTVYWMLGSAGARQWRAAPGRTPADKLAALPPNHSPEFAPDVRGALPTGISAMVAAALDRLGSR</sequence>
<keyword evidence="3" id="KW-1185">Reference proteome</keyword>
<dbReference type="Proteomes" id="UP001519291">
    <property type="component" value="Unassembled WGS sequence"/>
</dbReference>
<dbReference type="NCBIfam" id="TIGR01891">
    <property type="entry name" value="amidohydrolases"/>
    <property type="match status" value="1"/>
</dbReference>
<comment type="caution">
    <text evidence="2">The sequence shown here is derived from an EMBL/GenBank/DDBJ whole genome shotgun (WGS) entry which is preliminary data.</text>
</comment>
<dbReference type="SUPFAM" id="SSF53187">
    <property type="entry name" value="Zn-dependent exopeptidases"/>
    <property type="match status" value="1"/>
</dbReference>
<dbReference type="InterPro" id="IPR017439">
    <property type="entry name" value="Amidohydrolase"/>
</dbReference>
<dbReference type="EC" id="3.5.1.32" evidence="2"/>